<sequence>MKTLYQEDKDRKELEPDVLSCRITKSVSSTNEDRPGSRSRSPGSSACLLLQSQSPNADSGSELIRPARVEIEIGPLEV</sequence>
<feature type="compositionally biased region" description="Basic and acidic residues" evidence="1">
    <location>
        <begin position="1"/>
        <end position="15"/>
    </location>
</feature>
<evidence type="ECO:0000256" key="1">
    <source>
        <dbReference type="SAM" id="MobiDB-lite"/>
    </source>
</evidence>
<protein>
    <submittedName>
        <fullName evidence="2">Uncharacterized protein</fullName>
    </submittedName>
</protein>
<reference evidence="2 3" key="1">
    <citation type="submission" date="2019-03" db="EMBL/GenBank/DDBJ databases">
        <title>First draft genome of Liparis tanakae, snailfish: a comprehensive survey of snailfish specific genes.</title>
        <authorList>
            <person name="Kim W."/>
            <person name="Song I."/>
            <person name="Jeong J.-H."/>
            <person name="Kim D."/>
            <person name="Kim S."/>
            <person name="Ryu S."/>
            <person name="Song J.Y."/>
            <person name="Lee S.K."/>
        </authorList>
    </citation>
    <scope>NUCLEOTIDE SEQUENCE [LARGE SCALE GENOMIC DNA]</scope>
    <source>
        <tissue evidence="2">Muscle</tissue>
    </source>
</reference>
<proteinExistence type="predicted"/>
<dbReference type="AlphaFoldDB" id="A0A4Z2GRL4"/>
<gene>
    <name evidence="2" type="ORF">EYF80_033666</name>
</gene>
<feature type="region of interest" description="Disordered" evidence="1">
    <location>
        <begin position="1"/>
        <end position="63"/>
    </location>
</feature>
<dbReference type="EMBL" id="SRLO01000436">
    <property type="protein sequence ID" value="TNN56116.1"/>
    <property type="molecule type" value="Genomic_DNA"/>
</dbReference>
<name>A0A4Z2GRL4_9TELE</name>
<comment type="caution">
    <text evidence="2">The sequence shown here is derived from an EMBL/GenBank/DDBJ whole genome shotgun (WGS) entry which is preliminary data.</text>
</comment>
<evidence type="ECO:0000313" key="2">
    <source>
        <dbReference type="EMBL" id="TNN56116.1"/>
    </source>
</evidence>
<accession>A0A4Z2GRL4</accession>
<evidence type="ECO:0000313" key="3">
    <source>
        <dbReference type="Proteomes" id="UP000314294"/>
    </source>
</evidence>
<keyword evidence="3" id="KW-1185">Reference proteome</keyword>
<feature type="compositionally biased region" description="Polar residues" evidence="1">
    <location>
        <begin position="50"/>
        <end position="59"/>
    </location>
</feature>
<dbReference type="Proteomes" id="UP000314294">
    <property type="component" value="Unassembled WGS sequence"/>
</dbReference>
<organism evidence="2 3">
    <name type="scientific">Liparis tanakae</name>
    <name type="common">Tanaka's snailfish</name>
    <dbReference type="NCBI Taxonomy" id="230148"/>
    <lineage>
        <taxon>Eukaryota</taxon>
        <taxon>Metazoa</taxon>
        <taxon>Chordata</taxon>
        <taxon>Craniata</taxon>
        <taxon>Vertebrata</taxon>
        <taxon>Euteleostomi</taxon>
        <taxon>Actinopterygii</taxon>
        <taxon>Neopterygii</taxon>
        <taxon>Teleostei</taxon>
        <taxon>Neoteleostei</taxon>
        <taxon>Acanthomorphata</taxon>
        <taxon>Eupercaria</taxon>
        <taxon>Perciformes</taxon>
        <taxon>Cottioidei</taxon>
        <taxon>Cottales</taxon>
        <taxon>Liparidae</taxon>
        <taxon>Liparis</taxon>
    </lineage>
</organism>